<reference evidence="2" key="1">
    <citation type="submission" date="2009-10" db="EMBL/GenBank/DDBJ databases">
        <title>Diversity of trophic interactions inside an arsenic-rich microbial ecosystem.</title>
        <authorList>
            <person name="Bertin P.N."/>
            <person name="Heinrich-Salmeron A."/>
            <person name="Pelletier E."/>
            <person name="Goulhen-Chollet F."/>
            <person name="Arsene-Ploetze F."/>
            <person name="Gallien S."/>
            <person name="Calteau A."/>
            <person name="Vallenet D."/>
            <person name="Casiot C."/>
            <person name="Chane-Woon-Ming B."/>
            <person name="Giloteaux L."/>
            <person name="Barakat M."/>
            <person name="Bonnefoy V."/>
            <person name="Bruneel O."/>
            <person name="Chandler M."/>
            <person name="Cleiss J."/>
            <person name="Duran R."/>
            <person name="Elbaz-Poulichet F."/>
            <person name="Fonknechten N."/>
            <person name="Lauga B."/>
            <person name="Mornico D."/>
            <person name="Ortet P."/>
            <person name="Schaeffer C."/>
            <person name="Siguier P."/>
            <person name="Alexander Thil Smith A."/>
            <person name="Van Dorsselaer A."/>
            <person name="Weissenbach J."/>
            <person name="Medigue C."/>
            <person name="Le Paslier D."/>
        </authorList>
    </citation>
    <scope>NUCLEOTIDE SEQUENCE</scope>
</reference>
<evidence type="ECO:0000313" key="2">
    <source>
        <dbReference type="EMBL" id="CBI05639.1"/>
    </source>
</evidence>
<protein>
    <submittedName>
        <fullName evidence="2">Uncharacterized protein</fullName>
    </submittedName>
</protein>
<sequence>MHGGIICVSPGFWQFFQDKAGSQRTRDRLAIHTQLGELIFTDTVESRPTAHAFQPNGVAVDPGEFVSPTKNLVTATHILSSDLHGEVFVKRNGLAHTGTVRTGQHPGVGARPIQHPRAGMGGIRFGHSHAG</sequence>
<accession>E6QEL3</accession>
<proteinExistence type="predicted"/>
<evidence type="ECO:0000256" key="1">
    <source>
        <dbReference type="SAM" id="MobiDB-lite"/>
    </source>
</evidence>
<feature type="region of interest" description="Disordered" evidence="1">
    <location>
        <begin position="98"/>
        <end position="131"/>
    </location>
</feature>
<comment type="caution">
    <text evidence="2">The sequence shown here is derived from an EMBL/GenBank/DDBJ whole genome shotgun (WGS) entry which is preliminary data.</text>
</comment>
<gene>
    <name evidence="2" type="ORF">CARN5_0829</name>
</gene>
<dbReference type="EMBL" id="CABP01000129">
    <property type="protein sequence ID" value="CBI05639.1"/>
    <property type="molecule type" value="Genomic_DNA"/>
</dbReference>
<name>E6QEL3_9ZZZZ</name>
<organism evidence="2">
    <name type="scientific">mine drainage metagenome</name>
    <dbReference type="NCBI Taxonomy" id="410659"/>
    <lineage>
        <taxon>unclassified sequences</taxon>
        <taxon>metagenomes</taxon>
        <taxon>ecological metagenomes</taxon>
    </lineage>
</organism>
<dbReference type="AlphaFoldDB" id="E6QEL3"/>